<keyword evidence="1" id="KW-0472">Membrane</keyword>
<keyword evidence="1" id="KW-1133">Transmembrane helix</keyword>
<evidence type="ECO:0000313" key="3">
    <source>
        <dbReference type="EMBL" id="WVZ21712.1"/>
    </source>
</evidence>
<evidence type="ECO:0000313" key="4">
    <source>
        <dbReference type="Proteomes" id="UP001374535"/>
    </source>
</evidence>
<evidence type="ECO:0008006" key="5">
    <source>
        <dbReference type="Google" id="ProtNLM"/>
    </source>
</evidence>
<evidence type="ECO:0000256" key="2">
    <source>
        <dbReference type="SAM" id="SignalP"/>
    </source>
</evidence>
<keyword evidence="1" id="KW-0812">Transmembrane</keyword>
<feature type="chain" id="PRO_5043003014" description="Secreted protein" evidence="2">
    <location>
        <begin position="20"/>
        <end position="202"/>
    </location>
</feature>
<name>A0AAQ3P6S1_VIGMU</name>
<organism evidence="3 4">
    <name type="scientific">Vigna mungo</name>
    <name type="common">Black gram</name>
    <name type="synonym">Phaseolus mungo</name>
    <dbReference type="NCBI Taxonomy" id="3915"/>
    <lineage>
        <taxon>Eukaryota</taxon>
        <taxon>Viridiplantae</taxon>
        <taxon>Streptophyta</taxon>
        <taxon>Embryophyta</taxon>
        <taxon>Tracheophyta</taxon>
        <taxon>Spermatophyta</taxon>
        <taxon>Magnoliopsida</taxon>
        <taxon>eudicotyledons</taxon>
        <taxon>Gunneridae</taxon>
        <taxon>Pentapetalae</taxon>
        <taxon>rosids</taxon>
        <taxon>fabids</taxon>
        <taxon>Fabales</taxon>
        <taxon>Fabaceae</taxon>
        <taxon>Papilionoideae</taxon>
        <taxon>50 kb inversion clade</taxon>
        <taxon>NPAAA clade</taxon>
        <taxon>indigoferoid/millettioid clade</taxon>
        <taxon>Phaseoleae</taxon>
        <taxon>Vigna</taxon>
    </lineage>
</organism>
<gene>
    <name evidence="3" type="ORF">V8G54_009034</name>
</gene>
<keyword evidence="2" id="KW-0732">Signal</keyword>
<dbReference type="Proteomes" id="UP001374535">
    <property type="component" value="Chromosome 2"/>
</dbReference>
<keyword evidence="4" id="KW-1185">Reference proteome</keyword>
<dbReference type="AlphaFoldDB" id="A0AAQ3P6S1"/>
<proteinExistence type="predicted"/>
<reference evidence="3 4" key="1">
    <citation type="journal article" date="2023" name="Life. Sci Alliance">
        <title>Evolutionary insights into 3D genome organization and epigenetic landscape of Vigna mungo.</title>
        <authorList>
            <person name="Junaid A."/>
            <person name="Singh B."/>
            <person name="Bhatia S."/>
        </authorList>
    </citation>
    <scope>NUCLEOTIDE SEQUENCE [LARGE SCALE GENOMIC DNA]</scope>
    <source>
        <strain evidence="3">Urdbean</strain>
    </source>
</reference>
<protein>
    <recommendedName>
        <fullName evidence="5">Secreted protein</fullName>
    </recommendedName>
</protein>
<feature type="signal peptide" evidence="2">
    <location>
        <begin position="1"/>
        <end position="19"/>
    </location>
</feature>
<dbReference type="EMBL" id="CP144699">
    <property type="protein sequence ID" value="WVZ21712.1"/>
    <property type="molecule type" value="Genomic_DNA"/>
</dbReference>
<evidence type="ECO:0000256" key="1">
    <source>
        <dbReference type="SAM" id="Phobius"/>
    </source>
</evidence>
<sequence>MFFSVRLFCVVLWLTVVLCSTPLFTYDGLCKSFTNLLAIFRNFQSKELHFLLLSIWYLELVDLFSFLGLQQFFPFVLMTSISDPLSTSTVPPPTPAPLTDSQSSAPIDVPAVFCIKLLRSLMATTFYCDVNRFNMLLRHISCTTLLLFHKFCHIFLQIKTRILIRLIQNIFLRTRRLNVSYAASVLSFQCQLATCCWMCSFI</sequence>
<feature type="transmembrane region" description="Helical" evidence="1">
    <location>
        <begin position="49"/>
        <end position="69"/>
    </location>
</feature>
<accession>A0AAQ3P6S1</accession>